<name>A0ABQ9M0Y5_HEVBR</name>
<evidence type="ECO:0000313" key="1">
    <source>
        <dbReference type="EMBL" id="KAJ9173941.1"/>
    </source>
</evidence>
<comment type="caution">
    <text evidence="1">The sequence shown here is derived from an EMBL/GenBank/DDBJ whole genome shotgun (WGS) entry which is preliminary data.</text>
</comment>
<dbReference type="EMBL" id="JARPOI010000009">
    <property type="protein sequence ID" value="KAJ9173941.1"/>
    <property type="molecule type" value="Genomic_DNA"/>
</dbReference>
<gene>
    <name evidence="1" type="ORF">P3X46_017024</name>
</gene>
<evidence type="ECO:0000313" key="2">
    <source>
        <dbReference type="Proteomes" id="UP001174677"/>
    </source>
</evidence>
<feature type="non-terminal residue" evidence="1">
    <location>
        <position position="85"/>
    </location>
</feature>
<sequence>MTINSQQFGVRNDLPTRRVNENQMSQLATSVSKLEAQGSSKLPSQPIKNPKENVCAIVLRSVIHEIDLNCVVNKNFENCVEIWRL</sequence>
<protein>
    <submittedName>
        <fullName evidence="1">Uncharacterized protein</fullName>
    </submittedName>
</protein>
<organism evidence="1 2">
    <name type="scientific">Hevea brasiliensis</name>
    <name type="common">Para rubber tree</name>
    <name type="synonym">Siphonia brasiliensis</name>
    <dbReference type="NCBI Taxonomy" id="3981"/>
    <lineage>
        <taxon>Eukaryota</taxon>
        <taxon>Viridiplantae</taxon>
        <taxon>Streptophyta</taxon>
        <taxon>Embryophyta</taxon>
        <taxon>Tracheophyta</taxon>
        <taxon>Spermatophyta</taxon>
        <taxon>Magnoliopsida</taxon>
        <taxon>eudicotyledons</taxon>
        <taxon>Gunneridae</taxon>
        <taxon>Pentapetalae</taxon>
        <taxon>rosids</taxon>
        <taxon>fabids</taxon>
        <taxon>Malpighiales</taxon>
        <taxon>Euphorbiaceae</taxon>
        <taxon>Crotonoideae</taxon>
        <taxon>Micrandreae</taxon>
        <taxon>Hevea</taxon>
    </lineage>
</organism>
<accession>A0ABQ9M0Y5</accession>
<keyword evidence="2" id="KW-1185">Reference proteome</keyword>
<proteinExistence type="predicted"/>
<dbReference type="Proteomes" id="UP001174677">
    <property type="component" value="Chromosome 9"/>
</dbReference>
<reference evidence="1" key="1">
    <citation type="journal article" date="2023" name="Plant Biotechnol. J.">
        <title>Chromosome-level wild Hevea brasiliensis genome provides new tools for genomic-assisted breeding and valuable loci to elevate rubber yield.</title>
        <authorList>
            <person name="Cheng H."/>
            <person name="Song X."/>
            <person name="Hu Y."/>
            <person name="Wu T."/>
            <person name="Yang Q."/>
            <person name="An Z."/>
            <person name="Feng S."/>
            <person name="Deng Z."/>
            <person name="Wu W."/>
            <person name="Zeng X."/>
            <person name="Tu M."/>
            <person name="Wang X."/>
            <person name="Huang H."/>
        </authorList>
    </citation>
    <scope>NUCLEOTIDE SEQUENCE</scope>
    <source>
        <strain evidence="1">MT/VB/25A 57/8</strain>
    </source>
</reference>